<comment type="caution">
    <text evidence="1">The sequence shown here is derived from an EMBL/GenBank/DDBJ whole genome shotgun (WGS) entry which is preliminary data.</text>
</comment>
<dbReference type="RefSeq" id="WP_036072898.1">
    <property type="nucleotide sequence ID" value="NZ_SNZK01000001.1"/>
</dbReference>
<evidence type="ECO:0000313" key="2">
    <source>
        <dbReference type="Proteomes" id="UP000295558"/>
    </source>
</evidence>
<reference evidence="1 2" key="1">
    <citation type="submission" date="2019-03" db="EMBL/GenBank/DDBJ databases">
        <title>Genomic Encyclopedia of Type Strains, Phase III (KMG-III): the genomes of soil and plant-associated and newly described type strains.</title>
        <authorList>
            <person name="Whitman W."/>
        </authorList>
    </citation>
    <scope>NUCLEOTIDE SEQUENCE [LARGE SCALE GENOMIC DNA]</scope>
    <source>
        <strain evidence="1 2">CECT 7972</strain>
    </source>
</reference>
<dbReference type="Proteomes" id="UP000295558">
    <property type="component" value="Unassembled WGS sequence"/>
</dbReference>
<protein>
    <submittedName>
        <fullName evidence="1">Uncharacterized protein</fullName>
    </submittedName>
</protein>
<sequence length="81" mass="8810">MDAIKSEAQALYGANTVIYALAQKLLDIKAANREDVVKAAKLMQESAAHLSNIDAELCEVELEEFRKATGAPVFSQRSGEK</sequence>
<dbReference type="STRING" id="1265846.PROCOU_14033"/>
<organism evidence="1 2">
    <name type="scientific">Listeria rocourtiae</name>
    <dbReference type="NCBI Taxonomy" id="647910"/>
    <lineage>
        <taxon>Bacteria</taxon>
        <taxon>Bacillati</taxon>
        <taxon>Bacillota</taxon>
        <taxon>Bacilli</taxon>
        <taxon>Bacillales</taxon>
        <taxon>Listeriaceae</taxon>
        <taxon>Listeria</taxon>
    </lineage>
</organism>
<dbReference type="EMBL" id="SNZK01000001">
    <property type="protein sequence ID" value="TDR55090.1"/>
    <property type="molecule type" value="Genomic_DNA"/>
</dbReference>
<gene>
    <name evidence="1" type="ORF">DFP96_10116</name>
</gene>
<name>A0A4R6ZR27_9LIST</name>
<evidence type="ECO:0000313" key="1">
    <source>
        <dbReference type="EMBL" id="TDR55090.1"/>
    </source>
</evidence>
<dbReference type="AlphaFoldDB" id="A0A4R6ZR27"/>
<proteinExistence type="predicted"/>
<keyword evidence="2" id="KW-1185">Reference proteome</keyword>
<accession>A0A4R6ZR27</accession>